<comment type="cofactor">
    <cofactor evidence="1">
        <name>pyridoxal 5'-phosphate</name>
        <dbReference type="ChEBI" id="CHEBI:597326"/>
    </cofactor>
</comment>
<dbReference type="SUPFAM" id="SSF50621">
    <property type="entry name" value="Alanine racemase C-terminal domain-like"/>
    <property type="match status" value="1"/>
</dbReference>
<dbReference type="CDD" id="cd00430">
    <property type="entry name" value="PLPDE_III_AR"/>
    <property type="match status" value="1"/>
</dbReference>
<dbReference type="EMBL" id="UOEY01000100">
    <property type="protein sequence ID" value="VAW40340.1"/>
    <property type="molecule type" value="Genomic_DNA"/>
</dbReference>
<dbReference type="InterPro" id="IPR029066">
    <property type="entry name" value="PLP-binding_barrel"/>
</dbReference>
<protein>
    <submittedName>
        <fullName evidence="5">Alanine racemase</fullName>
        <ecNumber evidence="5">5.1.1.1</ecNumber>
    </submittedName>
</protein>
<dbReference type="Pfam" id="PF01168">
    <property type="entry name" value="Ala_racemase_N"/>
    <property type="match status" value="1"/>
</dbReference>
<dbReference type="EC" id="5.1.1.1" evidence="5"/>
<dbReference type="GO" id="GO:0008784">
    <property type="term" value="F:alanine racemase activity"/>
    <property type="evidence" value="ECO:0007669"/>
    <property type="project" value="UniProtKB-EC"/>
</dbReference>
<dbReference type="SMART" id="SM01005">
    <property type="entry name" value="Ala_racemase_C"/>
    <property type="match status" value="1"/>
</dbReference>
<dbReference type="GO" id="GO:0030170">
    <property type="term" value="F:pyridoxal phosphate binding"/>
    <property type="evidence" value="ECO:0007669"/>
    <property type="project" value="TreeGrafter"/>
</dbReference>
<proteinExistence type="inferred from homology"/>
<sequence>MAGRRGCTGSGNRLQPLFDSLNRVEISRVALRYNFRLCRARAGDAAVMAMVKTDGYGHGLVECARIFAGEGAAAFGVAEVAEGIALREAGLEQPVFVLAGLLPGMIPALLQYNLTPVVVDRLILPELSRQAQRSGGEVGLHLKVDAGMGRQGCLPEAVPGLVREIEALPALRLDGIMAHFPMTDDPEPANTRQVFGRFTDMIQDLADDVDIMLTGCCFHIANSGGLLRYSMTRLDMVRPGIALYGYYPGGEPGRTGPEALQPALRFVTRIIQVRTVPAGTALGYGRTFTTSRTTTLAVLPVGYANGYLRSLSNRAEVLVRGQRAPVVGRVSMNLTLVDVTDVDGPVEWGGEAVLLGRQGDETITADELASWMDTISYEVLCLFGNLNRRYYQD</sequence>
<evidence type="ECO:0000256" key="2">
    <source>
        <dbReference type="ARBA" id="ARBA00022898"/>
    </source>
</evidence>
<dbReference type="NCBIfam" id="TIGR00492">
    <property type="entry name" value="alr"/>
    <property type="match status" value="1"/>
</dbReference>
<dbReference type="Gene3D" id="2.40.37.10">
    <property type="entry name" value="Lyase, Ornithine Decarboxylase, Chain A, domain 1"/>
    <property type="match status" value="1"/>
</dbReference>
<dbReference type="FunFam" id="3.20.20.10:FF:000002">
    <property type="entry name" value="Alanine racemase"/>
    <property type="match status" value="1"/>
</dbReference>
<dbReference type="GO" id="GO:0030632">
    <property type="term" value="P:D-alanine biosynthetic process"/>
    <property type="evidence" value="ECO:0007669"/>
    <property type="project" value="TreeGrafter"/>
</dbReference>
<dbReference type="SUPFAM" id="SSF51419">
    <property type="entry name" value="PLP-binding barrel"/>
    <property type="match status" value="1"/>
</dbReference>
<evidence type="ECO:0000313" key="5">
    <source>
        <dbReference type="EMBL" id="VAW40340.1"/>
    </source>
</evidence>
<dbReference type="PANTHER" id="PTHR30511">
    <property type="entry name" value="ALANINE RACEMASE"/>
    <property type="match status" value="1"/>
</dbReference>
<dbReference type="InterPro" id="IPR011079">
    <property type="entry name" value="Ala_racemase_C"/>
</dbReference>
<dbReference type="PRINTS" id="PR00992">
    <property type="entry name" value="ALARACEMASE"/>
</dbReference>
<organism evidence="5">
    <name type="scientific">hydrothermal vent metagenome</name>
    <dbReference type="NCBI Taxonomy" id="652676"/>
    <lineage>
        <taxon>unclassified sequences</taxon>
        <taxon>metagenomes</taxon>
        <taxon>ecological metagenomes</taxon>
    </lineage>
</organism>
<evidence type="ECO:0000256" key="1">
    <source>
        <dbReference type="ARBA" id="ARBA00001933"/>
    </source>
</evidence>
<dbReference type="InterPro" id="IPR000821">
    <property type="entry name" value="Ala_racemase"/>
</dbReference>
<evidence type="ECO:0000259" key="4">
    <source>
        <dbReference type="SMART" id="SM01005"/>
    </source>
</evidence>
<reference evidence="5" key="1">
    <citation type="submission" date="2018-06" db="EMBL/GenBank/DDBJ databases">
        <authorList>
            <person name="Zhirakovskaya E."/>
        </authorList>
    </citation>
    <scope>NUCLEOTIDE SEQUENCE</scope>
</reference>
<keyword evidence="3 5" id="KW-0413">Isomerase</keyword>
<dbReference type="HAMAP" id="MF_01201">
    <property type="entry name" value="Ala_racemase"/>
    <property type="match status" value="1"/>
</dbReference>
<gene>
    <name evidence="5" type="ORF">MNBD_DELTA04-428</name>
</gene>
<feature type="domain" description="Alanine racemase C-terminal" evidence="4">
    <location>
        <begin position="263"/>
        <end position="391"/>
    </location>
</feature>
<dbReference type="InterPro" id="IPR001608">
    <property type="entry name" value="Ala_racemase_N"/>
</dbReference>
<dbReference type="PANTHER" id="PTHR30511:SF0">
    <property type="entry name" value="ALANINE RACEMASE, CATABOLIC-RELATED"/>
    <property type="match status" value="1"/>
</dbReference>
<dbReference type="AlphaFoldDB" id="A0A3B0VI54"/>
<keyword evidence="2" id="KW-0663">Pyridoxal phosphate</keyword>
<dbReference type="GO" id="GO:0005829">
    <property type="term" value="C:cytosol"/>
    <property type="evidence" value="ECO:0007669"/>
    <property type="project" value="TreeGrafter"/>
</dbReference>
<dbReference type="Pfam" id="PF00842">
    <property type="entry name" value="Ala_racemase_C"/>
    <property type="match status" value="1"/>
</dbReference>
<dbReference type="InterPro" id="IPR009006">
    <property type="entry name" value="Ala_racemase/Decarboxylase_C"/>
</dbReference>
<dbReference type="Gene3D" id="3.20.20.10">
    <property type="entry name" value="Alanine racemase"/>
    <property type="match status" value="1"/>
</dbReference>
<accession>A0A3B0VI54</accession>
<name>A0A3B0VI54_9ZZZZ</name>
<evidence type="ECO:0000256" key="3">
    <source>
        <dbReference type="ARBA" id="ARBA00023235"/>
    </source>
</evidence>